<dbReference type="InterPro" id="IPR058533">
    <property type="entry name" value="Cation_efflux_TM"/>
</dbReference>
<feature type="domain" description="Cation efflux protein cytoplasmic" evidence="11">
    <location>
        <begin position="230"/>
        <end position="305"/>
    </location>
</feature>
<keyword evidence="6" id="KW-0864">Zinc transport</keyword>
<evidence type="ECO:0000256" key="1">
    <source>
        <dbReference type="ARBA" id="ARBA00004141"/>
    </source>
</evidence>
<keyword evidence="5 9" id="KW-0812">Transmembrane</keyword>
<keyword evidence="6" id="KW-0406">Ion transport</keyword>
<evidence type="ECO:0000256" key="7">
    <source>
        <dbReference type="ARBA" id="ARBA00022989"/>
    </source>
</evidence>
<feature type="domain" description="Cation efflux protein transmembrane" evidence="10">
    <location>
        <begin position="32"/>
        <end position="225"/>
    </location>
</feature>
<dbReference type="Gene3D" id="1.20.1510.10">
    <property type="entry name" value="Cation efflux protein transmembrane domain"/>
    <property type="match status" value="1"/>
</dbReference>
<dbReference type="InterPro" id="IPR036837">
    <property type="entry name" value="Cation_efflux_CTD_sf"/>
</dbReference>
<dbReference type="PATRIC" id="fig|582.24.peg.2055"/>
<dbReference type="InterPro" id="IPR002524">
    <property type="entry name" value="Cation_efflux"/>
</dbReference>
<dbReference type="AlphaFoldDB" id="A0A0D8LC78"/>
<feature type="transmembrane region" description="Helical" evidence="9">
    <location>
        <begin position="99"/>
        <end position="120"/>
    </location>
</feature>
<evidence type="ECO:0000256" key="2">
    <source>
        <dbReference type="ARBA" id="ARBA00010212"/>
    </source>
</evidence>
<reference evidence="12 13" key="1">
    <citation type="submission" date="2015-02" db="EMBL/GenBank/DDBJ databases">
        <title>Whole genome shotgun sequencing of cultured foodborne pathogen.</title>
        <authorList>
            <person name="Timme R."/>
            <person name="Allard M.W."/>
            <person name="Strain E."/>
            <person name="Evans P.S."/>
            <person name="Brown E."/>
        </authorList>
    </citation>
    <scope>NUCLEOTIDE SEQUENCE [LARGE SCALE GENOMIC DNA]</scope>
    <source>
        <strain evidence="12 13">GCSL-TSO-24</strain>
    </source>
</reference>
<dbReference type="Proteomes" id="UP000032582">
    <property type="component" value="Unassembled WGS sequence"/>
</dbReference>
<proteinExistence type="inferred from homology"/>
<dbReference type="EMBL" id="JZSH01000053">
    <property type="protein sequence ID" value="KJF78348.1"/>
    <property type="molecule type" value="Genomic_DNA"/>
</dbReference>
<dbReference type="SUPFAM" id="SSF160240">
    <property type="entry name" value="Cation efflux protein cytoplasmic domain-like"/>
    <property type="match status" value="1"/>
</dbReference>
<dbReference type="PANTHER" id="PTHR43840">
    <property type="entry name" value="MITOCHONDRIAL METAL TRANSPORTER 1-RELATED"/>
    <property type="match status" value="1"/>
</dbReference>
<dbReference type="InterPro" id="IPR050291">
    <property type="entry name" value="CDF_Transporter"/>
</dbReference>
<gene>
    <name evidence="12" type="ORF">UA45_06715</name>
</gene>
<evidence type="ECO:0000259" key="11">
    <source>
        <dbReference type="Pfam" id="PF16916"/>
    </source>
</evidence>
<keyword evidence="3" id="KW-0813">Transport</keyword>
<sequence length="315" mass="34244">MSNIPAQADETAENSADMSREIKFAAAKKSTWVSVWVNTLLSAWQIVAGIFSHSQGLIADGVHTLSDLIADFVVLIANRGSRKAPDEEHPYGHFRYENVASLVLGVLLLLVSGGMLWTAGSRIMSPETIPEVHSLALYVALLALLAKEGLFRYMLHVARKVKSNMLEANAWHARSDAASSLVVAIGITGSLLGYKILDPIAALVVGLFILRMGVKFTLQSLQDLMDRGADEETVARITQSVMETPGVEGVHDLKTRKSGDYLLVDVHIEIDENLTVKEGHDIAIAAEMNIRRDPQVLSVMTHIDPAQSVRAGLTT</sequence>
<dbReference type="Gene3D" id="3.30.70.1350">
    <property type="entry name" value="Cation efflux protein, cytoplasmic domain"/>
    <property type="match status" value="1"/>
</dbReference>
<evidence type="ECO:0000313" key="13">
    <source>
        <dbReference type="Proteomes" id="UP000032582"/>
    </source>
</evidence>
<dbReference type="NCBIfam" id="TIGR01297">
    <property type="entry name" value="CDF"/>
    <property type="match status" value="1"/>
</dbReference>
<evidence type="ECO:0000256" key="4">
    <source>
        <dbReference type="ARBA" id="ARBA00022496"/>
    </source>
</evidence>
<dbReference type="Pfam" id="PF01545">
    <property type="entry name" value="Cation_efflux"/>
    <property type="match status" value="1"/>
</dbReference>
<keyword evidence="7 9" id="KW-1133">Transmembrane helix</keyword>
<evidence type="ECO:0000256" key="9">
    <source>
        <dbReference type="SAM" id="Phobius"/>
    </source>
</evidence>
<evidence type="ECO:0000256" key="3">
    <source>
        <dbReference type="ARBA" id="ARBA00022448"/>
    </source>
</evidence>
<accession>A0A0D8LC78</accession>
<keyword evidence="4" id="KW-0410">Iron transport</keyword>
<dbReference type="InterPro" id="IPR027470">
    <property type="entry name" value="Cation_efflux_CTD"/>
</dbReference>
<dbReference type="GO" id="GO:0016020">
    <property type="term" value="C:membrane"/>
    <property type="evidence" value="ECO:0007669"/>
    <property type="project" value="UniProtKB-SubCell"/>
</dbReference>
<dbReference type="PANTHER" id="PTHR43840:SF15">
    <property type="entry name" value="MITOCHONDRIAL METAL TRANSPORTER 1-RELATED"/>
    <property type="match status" value="1"/>
</dbReference>
<dbReference type="SUPFAM" id="SSF161111">
    <property type="entry name" value="Cation efflux protein transmembrane domain-like"/>
    <property type="match status" value="1"/>
</dbReference>
<dbReference type="GO" id="GO:0006829">
    <property type="term" value="P:zinc ion transport"/>
    <property type="evidence" value="ECO:0007669"/>
    <property type="project" value="UniProtKB-KW"/>
</dbReference>
<name>A0A0D8LC78_MORMO</name>
<dbReference type="GO" id="GO:0006826">
    <property type="term" value="P:iron ion transport"/>
    <property type="evidence" value="ECO:0007669"/>
    <property type="project" value="UniProtKB-KW"/>
</dbReference>
<keyword evidence="8 9" id="KW-0472">Membrane</keyword>
<evidence type="ECO:0000259" key="10">
    <source>
        <dbReference type="Pfam" id="PF01545"/>
    </source>
</evidence>
<protein>
    <submittedName>
        <fullName evidence="12">Cobalt transporter</fullName>
    </submittedName>
</protein>
<evidence type="ECO:0000256" key="6">
    <source>
        <dbReference type="ARBA" id="ARBA00022906"/>
    </source>
</evidence>
<comment type="subcellular location">
    <subcellularLocation>
        <location evidence="1">Membrane</location>
        <topology evidence="1">Multi-pass membrane protein</topology>
    </subcellularLocation>
</comment>
<dbReference type="FunFam" id="1.20.1510.10:FF:000006">
    <property type="entry name" value="Divalent cation efflux transporter"/>
    <property type="match status" value="1"/>
</dbReference>
<keyword evidence="4" id="KW-0408">Iron</keyword>
<evidence type="ECO:0000313" key="12">
    <source>
        <dbReference type="EMBL" id="KJF78348.1"/>
    </source>
</evidence>
<evidence type="ECO:0000256" key="5">
    <source>
        <dbReference type="ARBA" id="ARBA00022692"/>
    </source>
</evidence>
<feature type="transmembrane region" description="Helical" evidence="9">
    <location>
        <begin position="176"/>
        <end position="194"/>
    </location>
</feature>
<organism evidence="12 13">
    <name type="scientific">Morganella morganii</name>
    <name type="common">Proteus morganii</name>
    <dbReference type="NCBI Taxonomy" id="582"/>
    <lineage>
        <taxon>Bacteria</taxon>
        <taxon>Pseudomonadati</taxon>
        <taxon>Pseudomonadota</taxon>
        <taxon>Gammaproteobacteria</taxon>
        <taxon>Enterobacterales</taxon>
        <taxon>Morganellaceae</taxon>
        <taxon>Morganella</taxon>
    </lineage>
</organism>
<feature type="transmembrane region" description="Helical" evidence="9">
    <location>
        <begin position="135"/>
        <end position="155"/>
    </location>
</feature>
<keyword evidence="6" id="KW-0862">Zinc</keyword>
<dbReference type="GO" id="GO:0008324">
    <property type="term" value="F:monoatomic cation transmembrane transporter activity"/>
    <property type="evidence" value="ECO:0007669"/>
    <property type="project" value="InterPro"/>
</dbReference>
<dbReference type="Pfam" id="PF16916">
    <property type="entry name" value="ZT_dimer"/>
    <property type="match status" value="1"/>
</dbReference>
<comment type="caution">
    <text evidence="12">The sequence shown here is derived from an EMBL/GenBank/DDBJ whole genome shotgun (WGS) entry which is preliminary data.</text>
</comment>
<comment type="similarity">
    <text evidence="2">Belongs to the cation diffusion facilitator (CDF) transporter (TC 2.A.4) family. FieF subfamily.</text>
</comment>
<evidence type="ECO:0000256" key="8">
    <source>
        <dbReference type="ARBA" id="ARBA00023136"/>
    </source>
</evidence>
<dbReference type="InterPro" id="IPR027469">
    <property type="entry name" value="Cation_efflux_TMD_sf"/>
</dbReference>